<name>A0ABP1R3C4_9HEXA</name>
<feature type="transmembrane region" description="Helical" evidence="1">
    <location>
        <begin position="71"/>
        <end position="90"/>
    </location>
</feature>
<reference evidence="2 3" key="1">
    <citation type="submission" date="2024-08" db="EMBL/GenBank/DDBJ databases">
        <authorList>
            <person name="Cucini C."/>
            <person name="Frati F."/>
        </authorList>
    </citation>
    <scope>NUCLEOTIDE SEQUENCE [LARGE SCALE GENOMIC DNA]</scope>
</reference>
<organism evidence="2 3">
    <name type="scientific">Orchesella dallaii</name>
    <dbReference type="NCBI Taxonomy" id="48710"/>
    <lineage>
        <taxon>Eukaryota</taxon>
        <taxon>Metazoa</taxon>
        <taxon>Ecdysozoa</taxon>
        <taxon>Arthropoda</taxon>
        <taxon>Hexapoda</taxon>
        <taxon>Collembola</taxon>
        <taxon>Entomobryomorpha</taxon>
        <taxon>Entomobryoidea</taxon>
        <taxon>Orchesellidae</taxon>
        <taxon>Orchesellinae</taxon>
        <taxon>Orchesella</taxon>
    </lineage>
</organism>
<dbReference type="Proteomes" id="UP001642540">
    <property type="component" value="Unassembled WGS sequence"/>
</dbReference>
<evidence type="ECO:0000256" key="1">
    <source>
        <dbReference type="SAM" id="Phobius"/>
    </source>
</evidence>
<feature type="transmembrane region" description="Helical" evidence="1">
    <location>
        <begin position="238"/>
        <end position="259"/>
    </location>
</feature>
<protein>
    <submittedName>
        <fullName evidence="2">Uncharacterized protein</fullName>
    </submittedName>
</protein>
<dbReference type="EMBL" id="CAXLJM020000057">
    <property type="protein sequence ID" value="CAL8118883.1"/>
    <property type="molecule type" value="Genomic_DNA"/>
</dbReference>
<evidence type="ECO:0000313" key="3">
    <source>
        <dbReference type="Proteomes" id="UP001642540"/>
    </source>
</evidence>
<comment type="caution">
    <text evidence="2">The sequence shown here is derived from an EMBL/GenBank/DDBJ whole genome shotgun (WGS) entry which is preliminary data.</text>
</comment>
<feature type="transmembrane region" description="Helical" evidence="1">
    <location>
        <begin position="266"/>
        <end position="288"/>
    </location>
</feature>
<keyword evidence="1" id="KW-1133">Transmembrane helix</keyword>
<keyword evidence="3" id="KW-1185">Reference proteome</keyword>
<proteinExistence type="predicted"/>
<gene>
    <name evidence="2" type="ORF">ODALV1_LOCUS18309</name>
</gene>
<evidence type="ECO:0000313" key="2">
    <source>
        <dbReference type="EMBL" id="CAL8118883.1"/>
    </source>
</evidence>
<accession>A0ABP1R3C4</accession>
<keyword evidence="1" id="KW-0812">Transmembrane</keyword>
<sequence>MKNIKRNKDFFDFPNKVLSQPQLIPPFPNGIHQFMATFMELSYFLFVFPYRVTYNSAIGQYETRTNILHKIVFIIIWGLFLLQYTGLNLLRAMDTGRGDSLGILRLLGGAGHMVNILSFLFTVLYYRTKIVDLLNFLVIGGGTSMPLPPQKVASEDGIVKFQGKPQTPIYDNEGQSTVWKSITFRKLAIVFCFACLVMGIRTTTIIDRLTGNDEALIYLIEDRPSFYKFVEKITPQGFQSFMVSGWFPIRFAFVALAVAADKASEFHGFCAIFLYGLQFIVVLTLKFICSHFTNSLENSKEFWKPSSQNVGINCRYLMEGSPMRLY</sequence>
<keyword evidence="1" id="KW-0472">Membrane</keyword>
<feature type="transmembrane region" description="Helical" evidence="1">
    <location>
        <begin position="187"/>
        <end position="206"/>
    </location>
</feature>
<feature type="transmembrane region" description="Helical" evidence="1">
    <location>
        <begin position="102"/>
        <end position="126"/>
    </location>
</feature>